<dbReference type="InterPro" id="IPR054363">
    <property type="entry name" value="GH95_cat"/>
</dbReference>
<comment type="caution">
    <text evidence="2">The sequence shown here is derived from an EMBL/GenBank/DDBJ whole genome shotgun (WGS) entry which is preliminary data.</text>
</comment>
<evidence type="ECO:0000313" key="3">
    <source>
        <dbReference type="Proteomes" id="UP000634668"/>
    </source>
</evidence>
<feature type="domain" description="Glycosyl hydrolase family 95 catalytic" evidence="1">
    <location>
        <begin position="17"/>
        <end position="61"/>
    </location>
</feature>
<dbReference type="Pfam" id="PF22124">
    <property type="entry name" value="Glyco_hydro_95_cat"/>
    <property type="match status" value="1"/>
</dbReference>
<dbReference type="AlphaFoldDB" id="A0A918J317"/>
<evidence type="ECO:0000259" key="1">
    <source>
        <dbReference type="Pfam" id="PF22124"/>
    </source>
</evidence>
<dbReference type="Gene3D" id="1.50.10.10">
    <property type="match status" value="1"/>
</dbReference>
<dbReference type="EMBL" id="BMWP01000021">
    <property type="protein sequence ID" value="GGW41980.1"/>
    <property type="molecule type" value="Genomic_DNA"/>
</dbReference>
<accession>A0A918J317</accession>
<reference evidence="2" key="1">
    <citation type="journal article" date="2014" name="Int. J. Syst. Evol. Microbiol.">
        <title>Complete genome sequence of Corynebacterium casei LMG S-19264T (=DSM 44701T), isolated from a smear-ripened cheese.</title>
        <authorList>
            <consortium name="US DOE Joint Genome Institute (JGI-PGF)"/>
            <person name="Walter F."/>
            <person name="Albersmeier A."/>
            <person name="Kalinowski J."/>
            <person name="Ruckert C."/>
        </authorList>
    </citation>
    <scope>NUCLEOTIDE SEQUENCE</scope>
    <source>
        <strain evidence="2">KCTC 12113</strain>
    </source>
</reference>
<reference evidence="2" key="2">
    <citation type="submission" date="2020-09" db="EMBL/GenBank/DDBJ databases">
        <authorList>
            <person name="Sun Q."/>
            <person name="Kim S."/>
        </authorList>
    </citation>
    <scope>NUCLEOTIDE SEQUENCE</scope>
    <source>
        <strain evidence="2">KCTC 12113</strain>
    </source>
</reference>
<dbReference type="GO" id="GO:0005975">
    <property type="term" value="P:carbohydrate metabolic process"/>
    <property type="evidence" value="ECO:0007669"/>
    <property type="project" value="InterPro"/>
</dbReference>
<keyword evidence="3" id="KW-1185">Reference proteome</keyword>
<proteinExistence type="predicted"/>
<name>A0A918J317_9FLAO</name>
<dbReference type="InterPro" id="IPR012341">
    <property type="entry name" value="6hp_glycosidase-like_sf"/>
</dbReference>
<evidence type="ECO:0000313" key="2">
    <source>
        <dbReference type="EMBL" id="GGW41980.1"/>
    </source>
</evidence>
<dbReference type="Proteomes" id="UP000634668">
    <property type="component" value="Unassembled WGS sequence"/>
</dbReference>
<protein>
    <recommendedName>
        <fullName evidence="1">Glycosyl hydrolase family 95 catalytic domain-containing protein</fullName>
    </recommendedName>
</protein>
<gene>
    <name evidence="2" type="ORF">GCM10007383_28290</name>
</gene>
<organism evidence="2 3">
    <name type="scientific">Arenibacter certesii</name>
    <dbReference type="NCBI Taxonomy" id="228955"/>
    <lineage>
        <taxon>Bacteria</taxon>
        <taxon>Pseudomonadati</taxon>
        <taxon>Bacteroidota</taxon>
        <taxon>Flavobacteriia</taxon>
        <taxon>Flavobacteriales</taxon>
        <taxon>Flavobacteriaceae</taxon>
        <taxon>Arenibacter</taxon>
    </lineage>
</organism>
<sequence>MLKSTIGPWKLPIYQSCIYLLIELTKELSVDGAETVKSMYGADGWIAHHNADIWRSTSPVGGSG</sequence>